<dbReference type="EMBL" id="BAABGY010000002">
    <property type="protein sequence ID" value="GAA4322340.1"/>
    <property type="molecule type" value="Genomic_DNA"/>
</dbReference>
<dbReference type="Proteomes" id="UP001501725">
    <property type="component" value="Unassembled WGS sequence"/>
</dbReference>
<keyword evidence="2" id="KW-1185">Reference proteome</keyword>
<organism evidence="1 2">
    <name type="scientific">Flaviaesturariibacter amylovorans</name>
    <dbReference type="NCBI Taxonomy" id="1084520"/>
    <lineage>
        <taxon>Bacteria</taxon>
        <taxon>Pseudomonadati</taxon>
        <taxon>Bacteroidota</taxon>
        <taxon>Chitinophagia</taxon>
        <taxon>Chitinophagales</taxon>
        <taxon>Chitinophagaceae</taxon>
        <taxon>Flaviaestuariibacter</taxon>
    </lineage>
</organism>
<evidence type="ECO:0000313" key="2">
    <source>
        <dbReference type="Proteomes" id="UP001501725"/>
    </source>
</evidence>
<protein>
    <submittedName>
        <fullName evidence="1">Uncharacterized protein</fullName>
    </submittedName>
</protein>
<accession>A0ABP8GDM4</accession>
<comment type="caution">
    <text evidence="1">The sequence shown here is derived from an EMBL/GenBank/DDBJ whole genome shotgun (WGS) entry which is preliminary data.</text>
</comment>
<evidence type="ECO:0000313" key="1">
    <source>
        <dbReference type="EMBL" id="GAA4322340.1"/>
    </source>
</evidence>
<dbReference type="RefSeq" id="WP_345253681.1">
    <property type="nucleotide sequence ID" value="NZ_BAABGY010000002.1"/>
</dbReference>
<name>A0ABP8GDM4_9BACT</name>
<gene>
    <name evidence="1" type="ORF">GCM10023184_08660</name>
</gene>
<reference evidence="2" key="1">
    <citation type="journal article" date="2019" name="Int. J. Syst. Evol. Microbiol.">
        <title>The Global Catalogue of Microorganisms (GCM) 10K type strain sequencing project: providing services to taxonomists for standard genome sequencing and annotation.</title>
        <authorList>
            <consortium name="The Broad Institute Genomics Platform"/>
            <consortium name="The Broad Institute Genome Sequencing Center for Infectious Disease"/>
            <person name="Wu L."/>
            <person name="Ma J."/>
        </authorList>
    </citation>
    <scope>NUCLEOTIDE SEQUENCE [LARGE SCALE GENOMIC DNA]</scope>
    <source>
        <strain evidence="2">JCM 17919</strain>
    </source>
</reference>
<proteinExistence type="predicted"/>
<sequence>MPAPIPRHRFRYGSAELDLGEDLLAPWFEKHPSKKSALLAPGYWATYGVPDGLLTIMDLSVADARNLRTGLRSVTGDVWPEPDDRVMTWLSRLLVLPQGRGCTVLEIRKGRLTAERGFDEAGFHKFKEEQFEYFCLTDDYEALKAAARLDFERLEQEARRKDAGRGYRTFDSAAFDRSVAGNILLHCRELLAD</sequence>